<dbReference type="SUPFAM" id="SSF52091">
    <property type="entry name" value="SpoIIaa-like"/>
    <property type="match status" value="1"/>
</dbReference>
<dbReference type="PROSITE" id="PS50801">
    <property type="entry name" value="STAS"/>
    <property type="match status" value="1"/>
</dbReference>
<dbReference type="InterPro" id="IPR002645">
    <property type="entry name" value="STAS_dom"/>
</dbReference>
<dbReference type="InterPro" id="IPR035965">
    <property type="entry name" value="PAS-like_dom_sf"/>
</dbReference>
<dbReference type="PANTHER" id="PTHR33745">
    <property type="entry name" value="RSBT ANTAGONIST PROTEIN RSBS-RELATED"/>
    <property type="match status" value="1"/>
</dbReference>
<dbReference type="CDD" id="cd07041">
    <property type="entry name" value="STAS_RsbR_RsbS_like"/>
    <property type="match status" value="1"/>
</dbReference>
<dbReference type="Gene3D" id="3.30.750.24">
    <property type="entry name" value="STAS domain"/>
    <property type="match status" value="1"/>
</dbReference>
<comment type="caution">
    <text evidence="2">The sequence shown here is derived from an EMBL/GenBank/DDBJ whole genome shotgun (WGS) entry which is preliminary data.</text>
</comment>
<protein>
    <submittedName>
        <fullName evidence="2">STAS domain-containing protein</fullName>
    </submittedName>
</protein>
<proteinExistence type="predicted"/>
<sequence length="314" mass="33031">MTGEARSEGEWSGDVDLAMHARTLEGLKVGVCVWRLERADDPASLRLVIANAAACRFLGVAREAVLGRPIVEGFPGCLATPLPSVFTEIATRGGERHLGDVPYNDDIVAHGVFSIVAGALAPGLVLVEFTNVSEQHRLQTLHETNAELVHALEAQTEAASREAERSRALVAELDAKLALIAEQSAQLHARAAPILDVWPGVLAVPIIGEFHSERAAALASDLLHAVTTRRARAVILDVTAVATLDPASVEPLQRLVAALRLVGADGIITGIRPQLAQALVAHAYGVAVRTFRSLSEGLRACIAAQPGDGASSPP</sequence>
<organism evidence="2 3">
    <name type="scientific">Nannocystis pusilla</name>
    <dbReference type="NCBI Taxonomy" id="889268"/>
    <lineage>
        <taxon>Bacteria</taxon>
        <taxon>Pseudomonadati</taxon>
        <taxon>Myxococcota</taxon>
        <taxon>Polyangia</taxon>
        <taxon>Nannocystales</taxon>
        <taxon>Nannocystaceae</taxon>
        <taxon>Nannocystis</taxon>
    </lineage>
</organism>
<accession>A0A9X3IUW9</accession>
<keyword evidence="3" id="KW-1185">Reference proteome</keyword>
<dbReference type="Pfam" id="PF01740">
    <property type="entry name" value="STAS"/>
    <property type="match status" value="1"/>
</dbReference>
<gene>
    <name evidence="2" type="ORF">OV079_01690</name>
</gene>
<dbReference type="RefSeq" id="WP_267765841.1">
    <property type="nucleotide sequence ID" value="NZ_JAPNKE010000002.1"/>
</dbReference>
<evidence type="ECO:0000313" key="2">
    <source>
        <dbReference type="EMBL" id="MCY1004300.1"/>
    </source>
</evidence>
<dbReference type="SUPFAM" id="SSF55785">
    <property type="entry name" value="PYP-like sensor domain (PAS domain)"/>
    <property type="match status" value="1"/>
</dbReference>
<name>A0A9X3IUW9_9BACT</name>
<dbReference type="EMBL" id="JAPNKE010000002">
    <property type="protein sequence ID" value="MCY1004300.1"/>
    <property type="molecule type" value="Genomic_DNA"/>
</dbReference>
<dbReference type="Gene3D" id="3.30.450.20">
    <property type="entry name" value="PAS domain"/>
    <property type="match status" value="1"/>
</dbReference>
<evidence type="ECO:0000259" key="1">
    <source>
        <dbReference type="PROSITE" id="PS50801"/>
    </source>
</evidence>
<dbReference type="AlphaFoldDB" id="A0A9X3IUW9"/>
<evidence type="ECO:0000313" key="3">
    <source>
        <dbReference type="Proteomes" id="UP001150924"/>
    </source>
</evidence>
<reference evidence="2" key="1">
    <citation type="submission" date="2022-11" db="EMBL/GenBank/DDBJ databases">
        <title>Minimal conservation of predation-associated metabolite biosynthetic gene clusters underscores biosynthetic potential of Myxococcota including descriptions for ten novel species: Archangium lansinium sp. nov., Myxococcus landrumus sp. nov., Nannocystis bai.</title>
        <authorList>
            <person name="Ahearne A."/>
            <person name="Stevens C."/>
            <person name="Phillips K."/>
        </authorList>
    </citation>
    <scope>NUCLEOTIDE SEQUENCE</scope>
    <source>
        <strain evidence="2">Na p29</strain>
    </source>
</reference>
<dbReference type="InterPro" id="IPR036513">
    <property type="entry name" value="STAS_dom_sf"/>
</dbReference>
<dbReference type="InterPro" id="IPR051932">
    <property type="entry name" value="Bact_StressResp_Reg"/>
</dbReference>
<feature type="domain" description="STAS" evidence="1">
    <location>
        <begin position="191"/>
        <end position="301"/>
    </location>
</feature>
<dbReference type="Proteomes" id="UP001150924">
    <property type="component" value="Unassembled WGS sequence"/>
</dbReference>